<organism evidence="1 2">
    <name type="scientific">Elysia crispata</name>
    <name type="common">lettuce slug</name>
    <dbReference type="NCBI Taxonomy" id="231223"/>
    <lineage>
        <taxon>Eukaryota</taxon>
        <taxon>Metazoa</taxon>
        <taxon>Spiralia</taxon>
        <taxon>Lophotrochozoa</taxon>
        <taxon>Mollusca</taxon>
        <taxon>Gastropoda</taxon>
        <taxon>Heterobranchia</taxon>
        <taxon>Euthyneura</taxon>
        <taxon>Panpulmonata</taxon>
        <taxon>Sacoglossa</taxon>
        <taxon>Placobranchoidea</taxon>
        <taxon>Plakobranchidae</taxon>
        <taxon>Elysia</taxon>
    </lineage>
</organism>
<comment type="caution">
    <text evidence="1">The sequence shown here is derived from an EMBL/GenBank/DDBJ whole genome shotgun (WGS) entry which is preliminary data.</text>
</comment>
<keyword evidence="2" id="KW-1185">Reference proteome</keyword>
<evidence type="ECO:0000313" key="2">
    <source>
        <dbReference type="Proteomes" id="UP001283361"/>
    </source>
</evidence>
<sequence>MVRVTQGPLLHRVCLRDALARRWHQPSNHCNHNDDDEDDHKFEKSTWPTPQFNLIASIPFIDEIWWTHVVGEGNPPNRLLILMTDRGDGVTMMAVDYVYVMGHTDIWRMRTKDIANLYPASLKTPFKGLASSWT</sequence>
<accession>A0AAE0YBX8</accession>
<proteinExistence type="predicted"/>
<protein>
    <submittedName>
        <fullName evidence="1">Uncharacterized protein</fullName>
    </submittedName>
</protein>
<evidence type="ECO:0000313" key="1">
    <source>
        <dbReference type="EMBL" id="KAK3740372.1"/>
    </source>
</evidence>
<reference evidence="1" key="1">
    <citation type="journal article" date="2023" name="G3 (Bethesda)">
        <title>A reference genome for the long-term kleptoplast-retaining sea slug Elysia crispata morphotype clarki.</title>
        <authorList>
            <person name="Eastman K.E."/>
            <person name="Pendleton A.L."/>
            <person name="Shaikh M.A."/>
            <person name="Suttiyut T."/>
            <person name="Ogas R."/>
            <person name="Tomko P."/>
            <person name="Gavelis G."/>
            <person name="Widhalm J.R."/>
            <person name="Wisecaver J.H."/>
        </authorList>
    </citation>
    <scope>NUCLEOTIDE SEQUENCE</scope>
    <source>
        <strain evidence="1">ECLA1</strain>
    </source>
</reference>
<gene>
    <name evidence="1" type="ORF">RRG08_004308</name>
</gene>
<dbReference type="Proteomes" id="UP001283361">
    <property type="component" value="Unassembled WGS sequence"/>
</dbReference>
<name>A0AAE0YBX8_9GAST</name>
<dbReference type="AlphaFoldDB" id="A0AAE0YBX8"/>
<dbReference type="EMBL" id="JAWDGP010006471">
    <property type="protein sequence ID" value="KAK3740372.1"/>
    <property type="molecule type" value="Genomic_DNA"/>
</dbReference>